<keyword evidence="1" id="KW-0812">Transmembrane</keyword>
<accession>A0A849KHM0</accession>
<comment type="caution">
    <text evidence="2">The sequence shown here is derived from an EMBL/GenBank/DDBJ whole genome shotgun (WGS) entry which is preliminary data.</text>
</comment>
<dbReference type="Proteomes" id="UP000552954">
    <property type="component" value="Unassembled WGS sequence"/>
</dbReference>
<keyword evidence="3" id="KW-1185">Reference proteome</keyword>
<evidence type="ECO:0000256" key="1">
    <source>
        <dbReference type="SAM" id="Phobius"/>
    </source>
</evidence>
<dbReference type="PANTHER" id="PTHR30441:SF8">
    <property type="entry name" value="DUF748 DOMAIN-CONTAINING PROTEIN"/>
    <property type="match status" value="1"/>
</dbReference>
<dbReference type="GO" id="GO:0005886">
    <property type="term" value="C:plasma membrane"/>
    <property type="evidence" value="ECO:0007669"/>
    <property type="project" value="TreeGrafter"/>
</dbReference>
<dbReference type="AlphaFoldDB" id="A0A849KHM0"/>
<keyword evidence="1" id="KW-1133">Transmembrane helix</keyword>
<organism evidence="2 3">
    <name type="scientific">Ramlibacter montanisoli</name>
    <dbReference type="NCBI Taxonomy" id="2732512"/>
    <lineage>
        <taxon>Bacteria</taxon>
        <taxon>Pseudomonadati</taxon>
        <taxon>Pseudomonadota</taxon>
        <taxon>Betaproteobacteria</taxon>
        <taxon>Burkholderiales</taxon>
        <taxon>Comamonadaceae</taxon>
        <taxon>Ramlibacter</taxon>
    </lineage>
</organism>
<dbReference type="PANTHER" id="PTHR30441">
    <property type="entry name" value="DUF748 DOMAIN-CONTAINING PROTEIN"/>
    <property type="match status" value="1"/>
</dbReference>
<reference evidence="2 3" key="2">
    <citation type="submission" date="2020-06" db="EMBL/GenBank/DDBJ databases">
        <title>Ramlibacter rhizophilus sp. nov., isolated from rhizosphere soil of national flower Mugunghwa from South Korea.</title>
        <authorList>
            <person name="Zheng-Fei Y."/>
            <person name="Huan T."/>
        </authorList>
    </citation>
    <scope>NUCLEOTIDE SEQUENCE [LARGE SCALE GENOMIC DNA]</scope>
    <source>
        <strain evidence="2 3">B156</strain>
    </source>
</reference>
<dbReference type="InterPro" id="IPR052894">
    <property type="entry name" value="AsmA-related"/>
</dbReference>
<proteinExistence type="predicted"/>
<dbReference type="RefSeq" id="WP_171562267.1">
    <property type="nucleotide sequence ID" value="NZ_JABFCS010000001.1"/>
</dbReference>
<keyword evidence="1" id="KW-0472">Membrane</keyword>
<sequence>MTLHWRRIALIVAGVVLAYALAGFFGLPWLLRSQLPRLAASELQRQAAVDEVRFNPFTLRLHVQGLRLAETDGAPLLSVGELRLRMQWRSIVRRAWSFEEVHIGAPRVNLVIAPDGQLNFARLLATLQREPGPPDAGLPRLVVERLALAQGRVDMDDRQAGHAAVLSPIAFDIERLSTLPEDRDKHVFTAQWSTGGRLRWQGEASLNPIRATGQVTLENMDLSSYQPYLKAFTRLQVAEGRMAATLPYRVSYLDGRLEARVEGAKLAVDKLALARDGAAGQFAALGSLRLEGVVADLVRRDVAVAALRLQDGRLDLRRDAKGELDLAQLALPTAARAAQPAPAPAAPAPWTLAISEVQLAQFALNAVDETVQPPVSLAIERSGLQFQLHAAQTPQALQLKVANAALALEGVALTQAQRAPFKLARLGFSEGAVDLAARRIDIGRIVADEGQLRLVRAADGSLDLLALLPQAGTAATPAPAPVAEPGPAWRVLARRVEFARWNIEAEDKPTGIRMRLLDVGAALEGVGSDLQQPVAFQAGLRMAEGGQLAVRGKVVPATGTVDASLQARQLALRPLQPLLAQHVHLNIAGGTVSTQGRLKVGTAKGKASAPVRYDGAFELAGLALNEKDGKPFLGWKSVAAEKFSLGLAPDLLEIPELRIDEPKAILILEDDRSFNAARLLVRPPAPAPAAGALPVSAAVPAAPQAEDAFPVRIPRIRLLNAHLDFEDRSLRPQFGAEIHELNGVVTGLSTQRDGRSQIELDGRVGEFGLARVRGGLNPFVPRDNTDVGVVFRNVDLVPVSPYSMKFAGYRISGGKISLDLRYKVRNGRLEGENQIILDKLTLGERVDSPDAMKLPLELAIAILQDSDGRIDLGLPVSGDMSDPQFSYGGIIWKAIGALLTKIVTAPFRALGAMLGLSGEKLEAIEFDPGSARLLPPEREKLQQVGTILAKRAQLKVTVPGGYHEAADSAALRAAAVRAEIARRAGIKLAPGEAPGPLDLADRSVREAMRELFAARFGDAALDQARKDAETASAPGAAASGPAPASLPAWQRAIKFVQGEPQVADARVFYRGLRQRLEQAQPLPAGALQQLGTQRAQAMAGALAEAGIDAGRVAATPPAAVGGEVTKMVPLKLELGTQR</sequence>
<evidence type="ECO:0000313" key="3">
    <source>
        <dbReference type="Proteomes" id="UP000552954"/>
    </source>
</evidence>
<dbReference type="GO" id="GO:0090313">
    <property type="term" value="P:regulation of protein targeting to membrane"/>
    <property type="evidence" value="ECO:0007669"/>
    <property type="project" value="TreeGrafter"/>
</dbReference>
<dbReference type="Pfam" id="PF05359">
    <property type="entry name" value="DUF748"/>
    <property type="match status" value="1"/>
</dbReference>
<reference evidence="2 3" key="1">
    <citation type="submission" date="2020-05" db="EMBL/GenBank/DDBJ databases">
        <authorList>
            <person name="Khan S.A."/>
            <person name="Jeon C.O."/>
            <person name="Chun B.H."/>
        </authorList>
    </citation>
    <scope>NUCLEOTIDE SEQUENCE [LARGE SCALE GENOMIC DNA]</scope>
    <source>
        <strain evidence="2 3">B156</strain>
    </source>
</reference>
<name>A0A849KHM0_9BURK</name>
<evidence type="ECO:0000313" key="2">
    <source>
        <dbReference type="EMBL" id="NNU44936.1"/>
    </source>
</evidence>
<protein>
    <submittedName>
        <fullName evidence="2">DUF748 domain-containing protein</fullName>
    </submittedName>
</protein>
<gene>
    <name evidence="2" type="ORF">HK415_19905</name>
</gene>
<dbReference type="InterPro" id="IPR008023">
    <property type="entry name" value="DUF748"/>
</dbReference>
<feature type="transmembrane region" description="Helical" evidence="1">
    <location>
        <begin position="7"/>
        <end position="31"/>
    </location>
</feature>
<dbReference type="EMBL" id="JABFCS010000001">
    <property type="protein sequence ID" value="NNU44936.1"/>
    <property type="molecule type" value="Genomic_DNA"/>
</dbReference>